<dbReference type="Gene3D" id="3.30.450.20">
    <property type="entry name" value="PAS domain"/>
    <property type="match status" value="1"/>
</dbReference>
<protein>
    <submittedName>
        <fullName evidence="13">Putative methyl-accepting chemotaxis protein</fullName>
    </submittedName>
</protein>
<dbReference type="InterPro" id="IPR004089">
    <property type="entry name" value="MCPsignal_dom"/>
</dbReference>
<evidence type="ECO:0000259" key="12">
    <source>
        <dbReference type="PROSITE" id="PS50885"/>
    </source>
</evidence>
<dbReference type="CDD" id="cd18773">
    <property type="entry name" value="PDC1_HK_sensor"/>
    <property type="match status" value="1"/>
</dbReference>
<evidence type="ECO:0000256" key="1">
    <source>
        <dbReference type="ARBA" id="ARBA00004236"/>
    </source>
</evidence>
<evidence type="ECO:0000256" key="3">
    <source>
        <dbReference type="ARBA" id="ARBA00022481"/>
    </source>
</evidence>
<keyword evidence="9" id="KW-0175">Coiled coil</keyword>
<dbReference type="GO" id="GO:0005886">
    <property type="term" value="C:plasma membrane"/>
    <property type="evidence" value="ECO:0007669"/>
    <property type="project" value="UniProtKB-SubCell"/>
</dbReference>
<reference evidence="13 14" key="1">
    <citation type="submission" date="2011-01" db="EMBL/GenBank/DDBJ databases">
        <title>Whole genome sequence of Amphibacillus xylinus NBRC 15112.</title>
        <authorList>
            <person name="Nakazawa H."/>
            <person name="Katano Y."/>
            <person name="Nakamura S."/>
            <person name="Sasagawa M."/>
            <person name="Fukada J."/>
            <person name="Arai T."/>
            <person name="Sasakura N."/>
            <person name="Mochizuki D."/>
            <person name="Hosoyama A."/>
            <person name="Harada K."/>
            <person name="Horikawa H."/>
            <person name="Kato Y."/>
            <person name="Harada T."/>
            <person name="Sasaki K."/>
            <person name="Sekiguchi M."/>
            <person name="Hodoyama M."/>
            <person name="Nishiko R."/>
            <person name="Narita H."/>
            <person name="Hanamaki A."/>
            <person name="Hata C."/>
            <person name="Konno Y."/>
            <person name="Niimura Y."/>
            <person name="Yamazaki S."/>
            <person name="Fujita N."/>
        </authorList>
    </citation>
    <scope>NUCLEOTIDE SEQUENCE [LARGE SCALE GENOMIC DNA]</scope>
    <source>
        <strain evidence="14">ATCC 51415 / DSM 6626 / JCM 7361 / LMG 17667 / NBRC 15112 / Ep01</strain>
    </source>
</reference>
<feature type="coiled-coil region" evidence="9">
    <location>
        <begin position="523"/>
        <end position="560"/>
    </location>
</feature>
<dbReference type="AlphaFoldDB" id="K0IZW3"/>
<dbReference type="Pfam" id="PF22673">
    <property type="entry name" value="MCP-like_PDC_1"/>
    <property type="match status" value="1"/>
</dbReference>
<dbReference type="Proteomes" id="UP000006294">
    <property type="component" value="Chromosome"/>
</dbReference>
<accession>K0IZW3</accession>
<dbReference type="PATRIC" id="fig|698758.3.peg.1948"/>
<sequence>MKGLIYFCAYNNFTHTKAEIEALGSKYQKVFDEYEEKLTEISNFDDLQYDRVQAGAVDPFDTSLLPDANDPNLTTFYKDYFSELVEEDDYILNLFLGTSEGAQYVNQPDGIDLSSYDPRVTSWYQLAEQTKDQVVWTDPYIDTATGRSVITLAKTVTNPTGQTIGVIGLDFDMAKLASMIRLSIVGRAANITVVATVIGLAFIIIFLRKLLFNLNAIRKEMDLVASGDLTGAKVKLRGNDEFTQLADAIDKMKQNLAATINDVKTVTAEMTNQSSLLAETSNYVKEGNEQIAATMQELASGSENQAHSTSNLASLMENYTVQINEASNHSTIIDQNSQGILNLTEDGQEKIYQSIEQMNQIYQVVSESYNKVKSLDEKSQDIHNIVTVIQEIAEQTNLLALNAAIEAARAGEEGRGFAVVANEVRKLAEQVSKSISGISTLIHAIQTETSEVSSSLETGYQQVELGSAQIVQTGQAFEQINLAMNEMVENVQATVENLNIITNESEKMSYAIEEIASVSEESAAAVEETAASAEETNSSMEEVSRSADTLLEIAKQLEQRIEQFNL</sequence>
<dbReference type="SMART" id="SM00304">
    <property type="entry name" value="HAMP"/>
    <property type="match status" value="2"/>
</dbReference>
<keyword evidence="5 10" id="KW-0472">Membrane</keyword>
<dbReference type="PROSITE" id="PS50111">
    <property type="entry name" value="CHEMOTAXIS_TRANSDUC_2"/>
    <property type="match status" value="1"/>
</dbReference>
<evidence type="ECO:0000256" key="10">
    <source>
        <dbReference type="SAM" id="Phobius"/>
    </source>
</evidence>
<feature type="domain" description="HAMP" evidence="12">
    <location>
        <begin position="208"/>
        <end position="261"/>
    </location>
</feature>
<keyword evidence="14" id="KW-1185">Reference proteome</keyword>
<dbReference type="GO" id="GO:0006935">
    <property type="term" value="P:chemotaxis"/>
    <property type="evidence" value="ECO:0007669"/>
    <property type="project" value="UniProtKB-KW"/>
</dbReference>
<keyword evidence="3" id="KW-0488">Methylation</keyword>
<proteinExistence type="inferred from homology"/>
<keyword evidence="4" id="KW-0145">Chemotaxis</keyword>
<evidence type="ECO:0000313" key="13">
    <source>
        <dbReference type="EMBL" id="BAM48079.1"/>
    </source>
</evidence>
<keyword evidence="6 8" id="KW-0807">Transducer</keyword>
<evidence type="ECO:0000259" key="11">
    <source>
        <dbReference type="PROSITE" id="PS50111"/>
    </source>
</evidence>
<dbReference type="PANTHER" id="PTHR32089:SF114">
    <property type="entry name" value="METHYL-ACCEPTING CHEMOTAXIS PROTEIN MCPB"/>
    <property type="match status" value="1"/>
</dbReference>
<dbReference type="HOGENOM" id="CLU_000445_107_19_9"/>
<comment type="subcellular location">
    <subcellularLocation>
        <location evidence="1">Cell membrane</location>
    </subcellularLocation>
</comment>
<dbReference type="InterPro" id="IPR003660">
    <property type="entry name" value="HAMP_dom"/>
</dbReference>
<dbReference type="CDD" id="cd06225">
    <property type="entry name" value="HAMP"/>
    <property type="match status" value="1"/>
</dbReference>
<dbReference type="Pfam" id="PF00015">
    <property type="entry name" value="MCPsignal"/>
    <property type="match status" value="1"/>
</dbReference>
<dbReference type="SMART" id="SM00283">
    <property type="entry name" value="MA"/>
    <property type="match status" value="1"/>
</dbReference>
<evidence type="ECO:0000256" key="8">
    <source>
        <dbReference type="PROSITE-ProRule" id="PRU00284"/>
    </source>
</evidence>
<dbReference type="CDD" id="cd11386">
    <property type="entry name" value="MCP_signal"/>
    <property type="match status" value="1"/>
</dbReference>
<evidence type="ECO:0000313" key="14">
    <source>
        <dbReference type="Proteomes" id="UP000006294"/>
    </source>
</evidence>
<feature type="domain" description="Methyl-accepting transducer" evidence="11">
    <location>
        <begin position="280"/>
        <end position="530"/>
    </location>
</feature>
<dbReference type="KEGG" id="axl:AXY_19470"/>
<dbReference type="eggNOG" id="COG0840">
    <property type="taxonomic scope" value="Bacteria"/>
</dbReference>
<evidence type="ECO:0000256" key="2">
    <source>
        <dbReference type="ARBA" id="ARBA00022475"/>
    </source>
</evidence>
<evidence type="ECO:0000256" key="4">
    <source>
        <dbReference type="ARBA" id="ARBA00022500"/>
    </source>
</evidence>
<dbReference type="STRING" id="698758.AXY_19470"/>
<keyword evidence="2" id="KW-1003">Cell membrane</keyword>
<dbReference type="SUPFAM" id="SSF103190">
    <property type="entry name" value="Sensory domain-like"/>
    <property type="match status" value="1"/>
</dbReference>
<keyword evidence="10" id="KW-1133">Transmembrane helix</keyword>
<evidence type="ECO:0000256" key="7">
    <source>
        <dbReference type="ARBA" id="ARBA00029447"/>
    </source>
</evidence>
<dbReference type="SUPFAM" id="SSF58104">
    <property type="entry name" value="Methyl-accepting chemotaxis protein (MCP) signaling domain"/>
    <property type="match status" value="1"/>
</dbReference>
<feature type="transmembrane region" description="Helical" evidence="10">
    <location>
        <begin position="188"/>
        <end position="211"/>
    </location>
</feature>
<comment type="similarity">
    <text evidence="7">Belongs to the methyl-accepting chemotaxis (MCP) protein family.</text>
</comment>
<dbReference type="PANTHER" id="PTHR32089">
    <property type="entry name" value="METHYL-ACCEPTING CHEMOTAXIS PROTEIN MCPB"/>
    <property type="match status" value="1"/>
</dbReference>
<dbReference type="EMBL" id="AP012050">
    <property type="protein sequence ID" value="BAM48079.1"/>
    <property type="molecule type" value="Genomic_DNA"/>
</dbReference>
<dbReference type="RefSeq" id="WP_015010665.1">
    <property type="nucleotide sequence ID" value="NC_018704.1"/>
</dbReference>
<dbReference type="PROSITE" id="PS50885">
    <property type="entry name" value="HAMP"/>
    <property type="match status" value="1"/>
</dbReference>
<name>K0IZW3_AMPXN</name>
<evidence type="ECO:0000256" key="5">
    <source>
        <dbReference type="ARBA" id="ARBA00023136"/>
    </source>
</evidence>
<dbReference type="GO" id="GO:0007165">
    <property type="term" value="P:signal transduction"/>
    <property type="evidence" value="ECO:0007669"/>
    <property type="project" value="UniProtKB-KW"/>
</dbReference>
<organism evidence="13 14">
    <name type="scientific">Amphibacillus xylanus (strain ATCC 51415 / DSM 6626 / JCM 7361 / LMG 17667 / NBRC 15112 / Ep01)</name>
    <dbReference type="NCBI Taxonomy" id="698758"/>
    <lineage>
        <taxon>Bacteria</taxon>
        <taxon>Bacillati</taxon>
        <taxon>Bacillota</taxon>
        <taxon>Bacilli</taxon>
        <taxon>Bacillales</taxon>
        <taxon>Bacillaceae</taxon>
        <taxon>Amphibacillus</taxon>
    </lineage>
</organism>
<dbReference type="Gene3D" id="1.10.287.950">
    <property type="entry name" value="Methyl-accepting chemotaxis protein"/>
    <property type="match status" value="1"/>
</dbReference>
<gene>
    <name evidence="13" type="ordered locus">AXY_19470</name>
</gene>
<evidence type="ECO:0000256" key="9">
    <source>
        <dbReference type="SAM" id="Coils"/>
    </source>
</evidence>
<evidence type="ECO:0000256" key="6">
    <source>
        <dbReference type="ARBA" id="ARBA00023224"/>
    </source>
</evidence>
<keyword evidence="10" id="KW-0812">Transmembrane</keyword>
<dbReference type="InterPro" id="IPR029151">
    <property type="entry name" value="Sensor-like_sf"/>
</dbReference>